<feature type="chain" id="PRO_5035245302" evidence="1">
    <location>
        <begin position="20"/>
        <end position="193"/>
    </location>
</feature>
<reference evidence="2" key="1">
    <citation type="submission" date="2021-05" db="EMBL/GenBank/DDBJ databases">
        <title>The genome of the haptophyte Pavlova lutheri (Diacronema luteri, Pavlovales) - a model for lipid biosynthesis in eukaryotic algae.</title>
        <authorList>
            <person name="Hulatt C.J."/>
            <person name="Posewitz M.C."/>
        </authorList>
    </citation>
    <scope>NUCLEOTIDE SEQUENCE</scope>
    <source>
        <strain evidence="2">NIVA-4/92</strain>
    </source>
</reference>
<keyword evidence="1" id="KW-0732">Signal</keyword>
<evidence type="ECO:0000313" key="2">
    <source>
        <dbReference type="EMBL" id="KAG8458738.1"/>
    </source>
</evidence>
<proteinExistence type="predicted"/>
<protein>
    <submittedName>
        <fullName evidence="2">Uncharacterized protein</fullName>
    </submittedName>
</protein>
<dbReference type="AlphaFoldDB" id="A0A8J6C8S5"/>
<name>A0A8J6C8S5_DIALT</name>
<sequence>MGQRAAAAALVSLVVLAAAGIYVLSTAPGRAGPARARRDAHGRGGRRTPVHCFATTYRDVMPAPDDGRAVSADTCKAWCTAHSPVYTELDAICCEYILYAHSEVDHCTWTNGMSGVNGSAPRVRCDANRPDETMPQPASGALTTRPECMAWCAGLRPGHRVDLDCCQLIVRVDSKGNPSSECTWTDASSFSLT</sequence>
<keyword evidence="3" id="KW-1185">Reference proteome</keyword>
<dbReference type="EMBL" id="JAGTXO010000048">
    <property type="protein sequence ID" value="KAG8458738.1"/>
    <property type="molecule type" value="Genomic_DNA"/>
</dbReference>
<organism evidence="2 3">
    <name type="scientific">Diacronema lutheri</name>
    <name type="common">Unicellular marine alga</name>
    <name type="synonym">Monochrysis lutheri</name>
    <dbReference type="NCBI Taxonomy" id="2081491"/>
    <lineage>
        <taxon>Eukaryota</taxon>
        <taxon>Haptista</taxon>
        <taxon>Haptophyta</taxon>
        <taxon>Pavlovophyceae</taxon>
        <taxon>Pavlovales</taxon>
        <taxon>Pavlovaceae</taxon>
        <taxon>Diacronema</taxon>
    </lineage>
</organism>
<evidence type="ECO:0000313" key="3">
    <source>
        <dbReference type="Proteomes" id="UP000751190"/>
    </source>
</evidence>
<comment type="caution">
    <text evidence="2">The sequence shown here is derived from an EMBL/GenBank/DDBJ whole genome shotgun (WGS) entry which is preliminary data.</text>
</comment>
<evidence type="ECO:0000256" key="1">
    <source>
        <dbReference type="SAM" id="SignalP"/>
    </source>
</evidence>
<accession>A0A8J6C8S5</accession>
<dbReference type="Proteomes" id="UP000751190">
    <property type="component" value="Unassembled WGS sequence"/>
</dbReference>
<feature type="signal peptide" evidence="1">
    <location>
        <begin position="1"/>
        <end position="19"/>
    </location>
</feature>
<gene>
    <name evidence="2" type="ORF">KFE25_012936</name>
</gene>